<feature type="transmembrane region" description="Helical" evidence="1">
    <location>
        <begin position="102"/>
        <end position="126"/>
    </location>
</feature>
<keyword evidence="3" id="KW-1185">Reference proteome</keyword>
<keyword evidence="1" id="KW-0472">Membrane</keyword>
<evidence type="ECO:0000313" key="2">
    <source>
        <dbReference type="EMBL" id="MYN02777.1"/>
    </source>
</evidence>
<comment type="caution">
    <text evidence="2">The sequence shown here is derived from an EMBL/GenBank/DDBJ whole genome shotgun (WGS) entry which is preliminary data.</text>
</comment>
<feature type="transmembrane region" description="Helical" evidence="1">
    <location>
        <begin position="201"/>
        <end position="221"/>
    </location>
</feature>
<evidence type="ECO:0000313" key="3">
    <source>
        <dbReference type="Proteomes" id="UP000448575"/>
    </source>
</evidence>
<evidence type="ECO:0000256" key="1">
    <source>
        <dbReference type="SAM" id="Phobius"/>
    </source>
</evidence>
<proteinExistence type="predicted"/>
<gene>
    <name evidence="2" type="ORF">GTP41_11770</name>
</gene>
<accession>A0A6N9HHM9</accession>
<organism evidence="2 3">
    <name type="scientific">Pseudoduganella guangdongensis</name>
    <dbReference type="NCBI Taxonomy" id="2692179"/>
    <lineage>
        <taxon>Bacteria</taxon>
        <taxon>Pseudomonadati</taxon>
        <taxon>Pseudomonadota</taxon>
        <taxon>Betaproteobacteria</taxon>
        <taxon>Burkholderiales</taxon>
        <taxon>Oxalobacteraceae</taxon>
        <taxon>Telluria group</taxon>
        <taxon>Pseudoduganella</taxon>
    </lineage>
</organism>
<dbReference type="AlphaFoldDB" id="A0A6N9HHM9"/>
<feature type="transmembrane region" description="Helical" evidence="1">
    <location>
        <begin position="75"/>
        <end position="96"/>
    </location>
</feature>
<name>A0A6N9HHM9_9BURK</name>
<feature type="transmembrane region" description="Helical" evidence="1">
    <location>
        <begin position="174"/>
        <end position="195"/>
    </location>
</feature>
<dbReference type="EMBL" id="WWCJ01000007">
    <property type="protein sequence ID" value="MYN02777.1"/>
    <property type="molecule type" value="Genomic_DNA"/>
</dbReference>
<dbReference type="Proteomes" id="UP000448575">
    <property type="component" value="Unassembled WGS sequence"/>
</dbReference>
<feature type="transmembrane region" description="Helical" evidence="1">
    <location>
        <begin position="233"/>
        <end position="259"/>
    </location>
</feature>
<keyword evidence="1" id="KW-0812">Transmembrane</keyword>
<protein>
    <submittedName>
        <fullName evidence="2">Uncharacterized protein</fullName>
    </submittedName>
</protein>
<dbReference type="RefSeq" id="WP_161025768.1">
    <property type="nucleotide sequence ID" value="NZ_WWCJ01000007.1"/>
</dbReference>
<keyword evidence="1" id="KW-1133">Transmembrane helix</keyword>
<feature type="transmembrane region" description="Helical" evidence="1">
    <location>
        <begin position="37"/>
        <end position="54"/>
    </location>
</feature>
<reference evidence="2 3" key="1">
    <citation type="submission" date="2019-12" db="EMBL/GenBank/DDBJ databases">
        <title>Novel species isolated from a subtropical stream in China.</title>
        <authorList>
            <person name="Lu H."/>
        </authorList>
    </citation>
    <scope>NUCLEOTIDE SEQUENCE [LARGE SCALE GENOMIC DNA]</scope>
    <source>
        <strain evidence="2 3">DS3</strain>
    </source>
</reference>
<sequence length="263" mass="29047">MIRRLLASLPLLGGVLALVVAAVTLSDWLATPYRTTLLGLMLAAYALLWVWSMFQPDRRSKRKKAHERITRLGQLLVNGPVVPLMLGPLLVMQTFFTLEPPWPQFAALGAGFVLAWSWWSVAVYRWRIWARAKGMSPAEVQRYGEAARLLWPRGHFFERTEWGNGTMRTSPLKAFGIATLAALAWFTGVVLVLGGAEPSPATHAVVLLLPPAMCGALQYLLSRHLPLTGVRRALQTVVAALLAPTIATALLWFVMVIVFGRAE</sequence>